<evidence type="ECO:0000256" key="1">
    <source>
        <dbReference type="ARBA" id="ARBA00002523"/>
    </source>
</evidence>
<feature type="coiled-coil region" evidence="8">
    <location>
        <begin position="42"/>
        <end position="102"/>
    </location>
</feature>
<evidence type="ECO:0000256" key="10">
    <source>
        <dbReference type="SAM" id="SignalP"/>
    </source>
</evidence>
<dbReference type="InterPro" id="IPR019609">
    <property type="entry name" value="Variant_surf_glycoprt_trypan_C"/>
</dbReference>
<keyword evidence="8" id="KW-0175">Coiled coil</keyword>
<organism evidence="12">
    <name type="scientific">Trypanosoma brucei</name>
    <dbReference type="NCBI Taxonomy" id="5691"/>
    <lineage>
        <taxon>Eukaryota</taxon>
        <taxon>Discoba</taxon>
        <taxon>Euglenozoa</taxon>
        <taxon>Kinetoplastea</taxon>
        <taxon>Metakinetoplastina</taxon>
        <taxon>Trypanosomatida</taxon>
        <taxon>Trypanosomatidae</taxon>
        <taxon>Trypanosoma</taxon>
    </lineage>
</organism>
<feature type="signal peptide" evidence="10">
    <location>
        <begin position="1"/>
        <end position="18"/>
    </location>
</feature>
<feature type="compositionally biased region" description="Basic and acidic residues" evidence="9">
    <location>
        <begin position="407"/>
        <end position="437"/>
    </location>
</feature>
<evidence type="ECO:0000259" key="11">
    <source>
        <dbReference type="Pfam" id="PF10659"/>
    </source>
</evidence>
<dbReference type="VEuPathDB" id="TriTrypDB:Tb1125.5.4730"/>
<comment type="subcellular location">
    <subcellularLocation>
        <location evidence="2">Cell membrane</location>
        <topology evidence="2">Lipid-anchor</topology>
        <topology evidence="2">GPI-anchor</topology>
    </subcellularLocation>
</comment>
<feature type="domain" description="Trypanosome variant surface glycoprotein C-terminal" evidence="11">
    <location>
        <begin position="416"/>
        <end position="501"/>
    </location>
</feature>
<evidence type="ECO:0000256" key="2">
    <source>
        <dbReference type="ARBA" id="ARBA00004609"/>
    </source>
</evidence>
<keyword evidence="7" id="KW-0449">Lipoprotein</keyword>
<evidence type="ECO:0000256" key="3">
    <source>
        <dbReference type="ARBA" id="ARBA00022475"/>
    </source>
</evidence>
<evidence type="ECO:0000256" key="8">
    <source>
        <dbReference type="SAM" id="Coils"/>
    </source>
</evidence>
<dbReference type="Pfam" id="PF10659">
    <property type="entry name" value="Trypan_glycop_C"/>
    <property type="match status" value="1"/>
</dbReference>
<sequence length="517" mass="56502">MNIYSVLLIAAKAVAAAATKEDQAASSVMNLCHLEFYLNKMKENLQRKLSHSDANLKALRRAPLRYRLASAAATDTTERCLIAALEAKAAELLEAEEAQQQTTNHTVSKAIQEVQPQLQTSAAAIALANSNRQVNGASGAKLLSSTANTVTAELTGKLTSSVHCDPSASVQEGKIQKHDPNPAELVEPPYLDAAKLHTAMPGATLTMKFSGSCSAAADTATTLQAALNNCAQASMPNLNPTITAKGKQLSDLTELHSKVQMYTENDRSKPCDPENAGVNKATDHKKYYAHIICTALKHTQKTHELPASDGPTLSHDSTNQRAVTRCFPQFQQLTDPSKTPYNAALVNFLKEAYGKDTEAHTKKFTHLVEKKKVNVFKDNKVQPVDIDSINTAAVHNALKRLTAVTKRDKFASTNKKPKDQINTEDKTEENKEGDKTSGESFSSYQTKDACEAVNKDSKKHCGWKKEGDSDPEKDKETCRNGSFLINKKLSLCMAAAFMSLVKFLHFKMFEILIFAIF</sequence>
<evidence type="ECO:0000256" key="5">
    <source>
        <dbReference type="ARBA" id="ARBA00023136"/>
    </source>
</evidence>
<comment type="function">
    <text evidence="1">VSG forms a coat on the surface of the parasite. The trypanosome evades the immune response of the host by expressing a series of antigenically distinct VSGs from an estimated 1000 VSG genes.</text>
</comment>
<keyword evidence="6" id="KW-0325">Glycoprotein</keyword>
<evidence type="ECO:0000256" key="6">
    <source>
        <dbReference type="ARBA" id="ARBA00023180"/>
    </source>
</evidence>
<dbReference type="EMBL" id="KX699873">
    <property type="protein sequence ID" value="APD73829.1"/>
    <property type="molecule type" value="Genomic_DNA"/>
</dbReference>
<feature type="region of interest" description="Disordered" evidence="9">
    <location>
        <begin position="407"/>
        <end position="443"/>
    </location>
</feature>
<name>A0A1J0R7H2_9TRYP</name>
<evidence type="ECO:0000256" key="4">
    <source>
        <dbReference type="ARBA" id="ARBA00022622"/>
    </source>
</evidence>
<dbReference type="VEuPathDB" id="TriTrypDB:Tb927.5.4730"/>
<keyword evidence="3" id="KW-1003">Cell membrane</keyword>
<feature type="chain" id="PRO_5013017839" evidence="10">
    <location>
        <begin position="19"/>
        <end position="517"/>
    </location>
</feature>
<evidence type="ECO:0000256" key="9">
    <source>
        <dbReference type="SAM" id="MobiDB-lite"/>
    </source>
</evidence>
<dbReference type="SUPFAM" id="SSF58087">
    <property type="entry name" value="Variant surface glycoprotein (N-terminal domain)"/>
    <property type="match status" value="1"/>
</dbReference>
<dbReference type="GO" id="GO:0098552">
    <property type="term" value="C:side of membrane"/>
    <property type="evidence" value="ECO:0007669"/>
    <property type="project" value="UniProtKB-KW"/>
</dbReference>
<evidence type="ECO:0000313" key="12">
    <source>
        <dbReference type="EMBL" id="APD73829.1"/>
    </source>
</evidence>
<keyword evidence="5" id="KW-0472">Membrane</keyword>
<dbReference type="VEuPathDB" id="TriTrypDB:Tb1125.Tb10.v4.0257"/>
<protein>
    <submittedName>
        <fullName evidence="12">Variant surface glycoprotein 1125.1672</fullName>
    </submittedName>
</protein>
<reference evidence="12" key="1">
    <citation type="submission" date="2016-08" db="EMBL/GenBank/DDBJ databases">
        <title>VSG repertoire of Trypanosoma brucei EATRO 1125.</title>
        <authorList>
            <person name="Cross G.A."/>
        </authorList>
    </citation>
    <scope>NUCLEOTIDE SEQUENCE</scope>
    <source>
        <strain evidence="12">EATRO 1125</strain>
    </source>
</reference>
<dbReference type="VEuPathDB" id="TriTrypDB:Tb10.v4.0257"/>
<accession>A0A1J0R7H2</accession>
<evidence type="ECO:0000256" key="7">
    <source>
        <dbReference type="ARBA" id="ARBA00023288"/>
    </source>
</evidence>
<dbReference type="VEuPathDB" id="TriTrypDB:Tb427_000220100"/>
<dbReference type="GO" id="GO:0005886">
    <property type="term" value="C:plasma membrane"/>
    <property type="evidence" value="ECO:0007669"/>
    <property type="project" value="UniProtKB-SubCell"/>
</dbReference>
<keyword evidence="10" id="KW-0732">Signal</keyword>
<proteinExistence type="predicted"/>
<dbReference type="AlphaFoldDB" id="A0A1J0R7H2"/>
<keyword evidence="4" id="KW-0336">GPI-anchor</keyword>